<dbReference type="EMBL" id="MU003791">
    <property type="protein sequence ID" value="KAF2721371.1"/>
    <property type="molecule type" value="Genomic_DNA"/>
</dbReference>
<name>A0A9P4QAG1_9PEZI</name>
<keyword evidence="2" id="KW-1185">Reference proteome</keyword>
<proteinExistence type="predicted"/>
<evidence type="ECO:0000313" key="2">
    <source>
        <dbReference type="Proteomes" id="UP000799441"/>
    </source>
</evidence>
<organism evidence="1 2">
    <name type="scientific">Polychaeton citri CBS 116435</name>
    <dbReference type="NCBI Taxonomy" id="1314669"/>
    <lineage>
        <taxon>Eukaryota</taxon>
        <taxon>Fungi</taxon>
        <taxon>Dikarya</taxon>
        <taxon>Ascomycota</taxon>
        <taxon>Pezizomycotina</taxon>
        <taxon>Dothideomycetes</taxon>
        <taxon>Dothideomycetidae</taxon>
        <taxon>Capnodiales</taxon>
        <taxon>Capnodiaceae</taxon>
        <taxon>Polychaeton</taxon>
    </lineage>
</organism>
<evidence type="ECO:0000313" key="1">
    <source>
        <dbReference type="EMBL" id="KAF2721371.1"/>
    </source>
</evidence>
<gene>
    <name evidence="1" type="ORF">K431DRAFT_73330</name>
</gene>
<sequence>MRGASAPLKPAYNSSGLLQLCTCFCRLLQTRVSDLLQARSGVWDAQSLRPCGQPTHEARSKASCSVSLPATVPSRCFLSTTVLSSRI</sequence>
<dbReference type="AlphaFoldDB" id="A0A9P4QAG1"/>
<accession>A0A9P4QAG1</accession>
<comment type="caution">
    <text evidence="1">The sequence shown here is derived from an EMBL/GenBank/DDBJ whole genome shotgun (WGS) entry which is preliminary data.</text>
</comment>
<dbReference type="Proteomes" id="UP000799441">
    <property type="component" value="Unassembled WGS sequence"/>
</dbReference>
<protein>
    <submittedName>
        <fullName evidence="1">Uncharacterized protein</fullName>
    </submittedName>
</protein>
<reference evidence="1" key="1">
    <citation type="journal article" date="2020" name="Stud. Mycol.">
        <title>101 Dothideomycetes genomes: a test case for predicting lifestyles and emergence of pathogens.</title>
        <authorList>
            <person name="Haridas S."/>
            <person name="Albert R."/>
            <person name="Binder M."/>
            <person name="Bloem J."/>
            <person name="Labutti K."/>
            <person name="Salamov A."/>
            <person name="Andreopoulos B."/>
            <person name="Baker S."/>
            <person name="Barry K."/>
            <person name="Bills G."/>
            <person name="Bluhm B."/>
            <person name="Cannon C."/>
            <person name="Castanera R."/>
            <person name="Culley D."/>
            <person name="Daum C."/>
            <person name="Ezra D."/>
            <person name="Gonzalez J."/>
            <person name="Henrissat B."/>
            <person name="Kuo A."/>
            <person name="Liang C."/>
            <person name="Lipzen A."/>
            <person name="Lutzoni F."/>
            <person name="Magnuson J."/>
            <person name="Mondo S."/>
            <person name="Nolan M."/>
            <person name="Ohm R."/>
            <person name="Pangilinan J."/>
            <person name="Park H.-J."/>
            <person name="Ramirez L."/>
            <person name="Alfaro M."/>
            <person name="Sun H."/>
            <person name="Tritt A."/>
            <person name="Yoshinaga Y."/>
            <person name="Zwiers L.-H."/>
            <person name="Turgeon B."/>
            <person name="Goodwin S."/>
            <person name="Spatafora J."/>
            <person name="Crous P."/>
            <person name="Grigoriev I."/>
        </authorList>
    </citation>
    <scope>NUCLEOTIDE SEQUENCE</scope>
    <source>
        <strain evidence="1">CBS 116435</strain>
    </source>
</reference>